<dbReference type="EMBL" id="DAAGSJ010000038">
    <property type="protein sequence ID" value="HAB4368126.1"/>
    <property type="molecule type" value="Genomic_DNA"/>
</dbReference>
<dbReference type="EMBL" id="DAASLH010000081">
    <property type="protein sequence ID" value="HAE5974822.1"/>
    <property type="molecule type" value="Genomic_DNA"/>
</dbReference>
<evidence type="ECO:0000313" key="66">
    <source>
        <dbReference type="EMBL" id="HAE6730133.1"/>
    </source>
</evidence>
<dbReference type="Proteomes" id="UP000245147">
    <property type="component" value="Unassembled WGS sequence"/>
</dbReference>
<evidence type="ECO:0000313" key="76">
    <source>
        <dbReference type="EMBL" id="PVL87664.1"/>
    </source>
</evidence>
<evidence type="ECO:0000313" key="28">
    <source>
        <dbReference type="EMBL" id="HAB1022721.1"/>
    </source>
</evidence>
<evidence type="ECO:0000313" key="24">
    <source>
        <dbReference type="EMBL" id="EDH5702759.1"/>
    </source>
</evidence>
<evidence type="ECO:0000313" key="68">
    <source>
        <dbReference type="EMBL" id="HAE7560208.1"/>
    </source>
</evidence>
<evidence type="ECO:0000313" key="70">
    <source>
        <dbReference type="EMBL" id="HAF0562511.1"/>
    </source>
</evidence>
<evidence type="ECO:0000313" key="44">
    <source>
        <dbReference type="EMBL" id="HAB5213111.1"/>
    </source>
</evidence>
<dbReference type="EMBL" id="AAGUBV010000013">
    <property type="protein sequence ID" value="EBR9964437.1"/>
    <property type="molecule type" value="Genomic_DNA"/>
</dbReference>
<dbReference type="EMBL" id="AAGUFA010000030">
    <property type="protein sequence ID" value="EBS0219026.1"/>
    <property type="molecule type" value="Genomic_DNA"/>
</dbReference>
<dbReference type="EMBL" id="DAAFUE010000012">
    <property type="protein sequence ID" value="HAB1572286.1"/>
    <property type="molecule type" value="Genomic_DNA"/>
</dbReference>
<dbReference type="EMBL" id="DAAQXF010000100">
    <property type="protein sequence ID" value="HAE1238522.1"/>
    <property type="molecule type" value="Genomic_DNA"/>
</dbReference>
<evidence type="ECO:0000313" key="35">
    <source>
        <dbReference type="EMBL" id="HAB2371739.1"/>
    </source>
</evidence>
<reference evidence="50" key="6">
    <citation type="submission" date="2018-07" db="EMBL/GenBank/DDBJ databases">
        <authorList>
            <consortium name="NCBI Pathogen Detection Project"/>
        </authorList>
    </citation>
    <scope>NUCLEOTIDE SEQUENCE</scope>
    <source>
        <strain evidence="50">09-3426</strain>
        <strain evidence="63">09-4364</strain>
        <strain evidence="74">10-0327</strain>
        <strain evidence="69">10-7240</strain>
        <strain evidence="67">10-7243</strain>
        <strain evidence="65">11-4642</strain>
        <strain evidence="68">11-5588</strain>
        <strain evidence="70">12-3191</strain>
        <strain evidence="71">12-3284</strain>
        <strain evidence="72">12-8479</strain>
        <strain evidence="66">13-0431</strain>
        <strain evidence="75">13-2460</strain>
        <strain evidence="64">13-5657</strain>
        <strain evidence="51">CE06.035</strain>
        <strain evidence="73">Salm201708953</strain>
        <strain evidence="28">Salmonella enterica</strain>
        <strain evidence="54">Sam_3440b185-6731-4f40-abe7-826e6475c527</strain>
        <strain evidence="55">Sam_5f569ebd-755b-4147-8429-4678b9c250cc</strain>
        <strain evidence="53">Sam_8b55db79-2e89-45d5-a9a1-8092f0a17964</strain>
        <strain evidence="52">Sam_997f2e98-28ae-496a-bdd7-14b549d092b4</strain>
    </source>
</reference>
<dbReference type="EMBL" id="DAAQNS010000019">
    <property type="protein sequence ID" value="HAE0115054.1"/>
    <property type="molecule type" value="Genomic_DNA"/>
</dbReference>
<dbReference type="EMBL" id="DAATXT010000060">
    <property type="protein sequence ID" value="HAF0562511.1"/>
    <property type="molecule type" value="Genomic_DNA"/>
</dbReference>
<dbReference type="EMBL" id="AAMIHC010000011">
    <property type="protein sequence ID" value="EDH6340801.1"/>
    <property type="molecule type" value="Genomic_DNA"/>
</dbReference>
<evidence type="ECO:0000313" key="23">
    <source>
        <dbReference type="EMBL" id="EDG5798558.1"/>
    </source>
</evidence>
<keyword evidence="1" id="KW-0732">Signal</keyword>
<dbReference type="EMBL" id="DAAQWY010000013">
    <property type="protein sequence ID" value="HAE1220190.1"/>
    <property type="molecule type" value="Genomic_DNA"/>
</dbReference>
<evidence type="ECO:0000313" key="39">
    <source>
        <dbReference type="EMBL" id="HAB3947889.1"/>
    </source>
</evidence>
<evidence type="ECO:0000313" key="11">
    <source>
        <dbReference type="EMBL" id="EBY1991604.1"/>
    </source>
</evidence>
<dbReference type="RefSeq" id="WP_000700615.1">
    <property type="nucleotide sequence ID" value="NZ_CALNWA010000013.1"/>
</dbReference>
<evidence type="ECO:0000313" key="26">
    <source>
        <dbReference type="EMBL" id="EDH7247087.1"/>
    </source>
</evidence>
<evidence type="ECO:0000313" key="61">
    <source>
        <dbReference type="EMBL" id="HAE1606240.1"/>
    </source>
</evidence>
<accession>A0A2T9HU55</accession>
<dbReference type="EMBL" id="AAHDEP010000039">
    <property type="protein sequence ID" value="EBU7986935.1"/>
    <property type="molecule type" value="Genomic_DNA"/>
</dbReference>
<dbReference type="EMBL" id="DAAQQN010000012">
    <property type="protein sequence ID" value="HAE0450804.1"/>
    <property type="molecule type" value="Genomic_DNA"/>
</dbReference>
<evidence type="ECO:0000313" key="54">
    <source>
        <dbReference type="EMBL" id="HAE0207974.1"/>
    </source>
</evidence>
<dbReference type="EMBL" id="AAHORV010000029">
    <property type="protein sequence ID" value="EBY6739197.1"/>
    <property type="molecule type" value="Genomic_DNA"/>
</dbReference>
<dbReference type="EMBL" id="AAFGSL010000015">
    <property type="protein sequence ID" value="EBF7615198.1"/>
    <property type="molecule type" value="Genomic_DNA"/>
</dbReference>
<evidence type="ECO:0000313" key="47">
    <source>
        <dbReference type="EMBL" id="HAB5771166.1"/>
    </source>
</evidence>
<dbReference type="EMBL" id="DAARZX010000021">
    <property type="protein sequence ID" value="HAE4620763.1"/>
    <property type="molecule type" value="Genomic_DNA"/>
</dbReference>
<evidence type="ECO:0000313" key="32">
    <source>
        <dbReference type="EMBL" id="HAB1826896.1"/>
    </source>
</evidence>
<evidence type="ECO:0000313" key="36">
    <source>
        <dbReference type="EMBL" id="HAB2426306.1"/>
    </source>
</evidence>
<dbReference type="EMBL" id="DAARRM010000078">
    <property type="protein sequence ID" value="HAE3639281.1"/>
    <property type="molecule type" value="Genomic_DNA"/>
</dbReference>
<dbReference type="EMBL" id="DAAGOV010000012">
    <property type="protein sequence ID" value="HAB3947889.1"/>
    <property type="molecule type" value="Genomic_DNA"/>
</dbReference>
<dbReference type="EMBL" id="AAMEQR010000013">
    <property type="protein sequence ID" value="EDG5798558.1"/>
    <property type="molecule type" value="Genomic_DNA"/>
</dbReference>
<evidence type="ECO:0000313" key="55">
    <source>
        <dbReference type="EMBL" id="HAE0450804.1"/>
    </source>
</evidence>
<evidence type="ECO:0000313" key="49">
    <source>
        <dbReference type="EMBL" id="HAB6238410.1"/>
    </source>
</evidence>
<evidence type="ECO:0000313" key="2">
    <source>
        <dbReference type="EMBL" id="EBF7615198.1"/>
    </source>
</evidence>
<dbReference type="EMBL" id="AALOGT010000013">
    <property type="protein sequence ID" value="EDB6498722.1"/>
    <property type="molecule type" value="Genomic_DNA"/>
</dbReference>
<evidence type="ECO:0000313" key="43">
    <source>
        <dbReference type="EMBL" id="HAB5023016.1"/>
    </source>
</evidence>
<dbReference type="EMBL" id="DAAHHO010000012">
    <property type="protein sequence ID" value="HAB6238410.1"/>
    <property type="molecule type" value="Genomic_DNA"/>
</dbReference>
<dbReference type="EMBL" id="DAAHBC010000084">
    <property type="protein sequence ID" value="HAB5385163.1"/>
    <property type="molecule type" value="Genomic_DNA"/>
</dbReference>
<dbReference type="EMBL" id="DAASYN010000025">
    <property type="protein sequence ID" value="HAE7560208.1"/>
    <property type="molecule type" value="Genomic_DNA"/>
</dbReference>
<reference evidence="20" key="7">
    <citation type="submission" date="2018-07" db="EMBL/GenBank/DDBJ databases">
        <authorList>
            <consortium name="GenomeTrakr network: Whole genome sequencing for foodborne pathogen traceback"/>
        </authorList>
    </citation>
    <scope>NUCLEOTIDE SEQUENCE</scope>
    <source>
        <strain evidence="21">ADRDL-16-8871</strain>
        <strain evidence="20">FDA00004800</strain>
        <strain evidence="14">FSIS21923161</strain>
    </source>
</reference>
<evidence type="ECO:0000313" key="17">
    <source>
        <dbReference type="EMBL" id="ECB6381637.1"/>
    </source>
</evidence>
<evidence type="ECO:0000313" key="37">
    <source>
        <dbReference type="EMBL" id="HAB3683395.1"/>
    </source>
</evidence>
<dbReference type="EMBL" id="DAATZW010000069">
    <property type="protein sequence ID" value="HAF0792827.1"/>
    <property type="molecule type" value="Genomic_DNA"/>
</dbReference>
<sequence>MKINLFLAFSLISLASITCAENKIKVTGIYSDLKFHDGTGDVVGTEIIIGYSSKGYWVSFQYSEGEPTFPVIVLASINKGKITFKVPSEFNEFNGEISSDGWLVGEFDGNKQKIILQRGKSYWQ</sequence>
<evidence type="ECO:0000313" key="21">
    <source>
        <dbReference type="EMBL" id="EDC9467827.1"/>
    </source>
</evidence>
<dbReference type="EMBL" id="DAAGVZ010000156">
    <property type="protein sequence ID" value="HAB4789745.1"/>
    <property type="molecule type" value="Genomic_DNA"/>
</dbReference>
<evidence type="ECO:0000313" key="53">
    <source>
        <dbReference type="EMBL" id="HAE0115054.1"/>
    </source>
</evidence>
<dbReference type="EMBL" id="DAAFWP010000013">
    <property type="protein sequence ID" value="HAB1804420.1"/>
    <property type="molecule type" value="Genomic_DNA"/>
</dbReference>
<evidence type="ECO:0000256" key="1">
    <source>
        <dbReference type="SAM" id="SignalP"/>
    </source>
</evidence>
<dbReference type="EMBL" id="AAMEPF010000018">
    <property type="protein sequence ID" value="EDG5623277.1"/>
    <property type="molecule type" value="Genomic_DNA"/>
</dbReference>
<evidence type="ECO:0000313" key="13">
    <source>
        <dbReference type="EMBL" id="EBZ7019575.1"/>
    </source>
</evidence>
<dbReference type="EMBL" id="DAAGBW010000012">
    <property type="protein sequence ID" value="HAB2426306.1"/>
    <property type="molecule type" value="Genomic_DNA"/>
</dbReference>
<evidence type="ECO:0000313" key="48">
    <source>
        <dbReference type="EMBL" id="HAB5941512.1"/>
    </source>
</evidence>
<evidence type="ECO:0000313" key="63">
    <source>
        <dbReference type="EMBL" id="HAE3639281.1"/>
    </source>
</evidence>
<evidence type="ECO:0000313" key="73">
    <source>
        <dbReference type="EMBL" id="HAF7241440.1"/>
    </source>
</evidence>
<dbReference type="EMBL" id="DAAGNE010000084">
    <property type="protein sequence ID" value="HAB3745778.1"/>
    <property type="molecule type" value="Genomic_DNA"/>
</dbReference>
<dbReference type="EMBL" id="DAAGXT010000014">
    <property type="protein sequence ID" value="HAB5023016.1"/>
    <property type="molecule type" value="Genomic_DNA"/>
</dbReference>
<evidence type="ECO:0000313" key="71">
    <source>
        <dbReference type="EMBL" id="HAF0792827.1"/>
    </source>
</evidence>
<reference evidence="5" key="3">
    <citation type="submission" date="2018-06" db="EMBL/GenBank/DDBJ databases">
        <authorList>
            <person name="Ashton P.M."/>
            <person name="Dallman T."/>
            <person name="Nair S."/>
            <person name="De Pinna E."/>
            <person name="Peters T."/>
            <person name="Grant K."/>
        </authorList>
    </citation>
    <scope>NUCLEOTIDE SEQUENCE</scope>
    <source>
        <strain evidence="10">152447</strain>
        <strain evidence="12">178634</strain>
        <strain evidence="7">178666</strain>
        <strain evidence="4">208936</strain>
        <strain evidence="2">240168</strain>
        <strain evidence="9">250819</strain>
        <strain evidence="24">344039</strain>
        <strain evidence="27">352129</strain>
        <strain evidence="17">365830</strain>
        <strain evidence="25">369915</strain>
        <strain evidence="8">423873</strain>
        <strain evidence="5">428140</strain>
        <strain evidence="11">488730</strain>
        <strain evidence="6">535271</strain>
        <strain evidence="15">676364</strain>
        <strain evidence="16">689000</strain>
        <strain evidence="3">741041</strain>
    </source>
</reference>
<dbReference type="EMBL" id="AAHRZG010000029">
    <property type="protein sequence ID" value="EBZ7019575.1"/>
    <property type="molecule type" value="Genomic_DNA"/>
</dbReference>
<dbReference type="EMBL" id="DAAUAP010000070">
    <property type="protein sequence ID" value="HAF0892511.1"/>
    <property type="molecule type" value="Genomic_DNA"/>
</dbReference>
<dbReference type="EMBL" id="DAAQOM010000019">
    <property type="protein sequence ID" value="HAE0207974.1"/>
    <property type="molecule type" value="Genomic_DNA"/>
</dbReference>
<evidence type="ECO:0000313" key="62">
    <source>
        <dbReference type="EMBL" id="HAE1641923.1"/>
    </source>
</evidence>
<dbReference type="EMBL" id="DAAGBK010000012">
    <property type="protein sequence ID" value="HAB2371739.1"/>
    <property type="molecule type" value="Genomic_DNA"/>
</dbReference>
<dbReference type="EMBL" id="AAFIKO010000032">
    <property type="protein sequence ID" value="EBG3095416.1"/>
    <property type="molecule type" value="Genomic_DNA"/>
</dbReference>
<dbReference type="EMBL" id="DAAFXG010000013">
    <property type="protein sequence ID" value="HAB1884465.1"/>
    <property type="molecule type" value="Genomic_DNA"/>
</dbReference>
<evidence type="ECO:0000313" key="19">
    <source>
        <dbReference type="EMBL" id="ECU7933864.1"/>
    </source>
</evidence>
<evidence type="ECO:0000313" key="57">
    <source>
        <dbReference type="EMBL" id="HAE1238522.1"/>
    </source>
</evidence>
<dbReference type="EMBL" id="DAASXW010000026">
    <property type="protein sequence ID" value="HAE7506127.1"/>
    <property type="molecule type" value="Genomic_DNA"/>
</dbReference>
<dbReference type="EMBL" id="DAAGZR010000073">
    <property type="protein sequence ID" value="HAB5213111.1"/>
    <property type="molecule type" value="Genomic_DNA"/>
</dbReference>
<evidence type="ECO:0000313" key="34">
    <source>
        <dbReference type="EMBL" id="HAB2060971.1"/>
    </source>
</evidence>
<evidence type="ECO:0000313" key="65">
    <source>
        <dbReference type="EMBL" id="HAE5974822.1"/>
    </source>
</evidence>
<evidence type="ECO:0000313" key="33">
    <source>
        <dbReference type="EMBL" id="HAB1884465.1"/>
    </source>
</evidence>
<dbReference type="EMBL" id="DAAQYH010000035">
    <property type="protein sequence ID" value="HAE1372946.1"/>
    <property type="molecule type" value="Genomic_DNA"/>
</dbReference>
<evidence type="ECO:0000313" key="18">
    <source>
        <dbReference type="EMBL" id="ECT6086399.1"/>
    </source>
</evidence>
<evidence type="ECO:0000313" key="22">
    <source>
        <dbReference type="EMBL" id="EDG5623277.1"/>
    </source>
</evidence>
<dbReference type="EMBL" id="DAAWBV010000043">
    <property type="protein sequence ID" value="HAF7241440.1"/>
    <property type="molecule type" value="Genomic_DNA"/>
</dbReference>
<evidence type="ECO:0000313" key="8">
    <source>
        <dbReference type="EMBL" id="EBS0219026.1"/>
    </source>
</evidence>
<evidence type="ECO:0000313" key="46">
    <source>
        <dbReference type="EMBL" id="HAB5525952.1"/>
    </source>
</evidence>
<dbReference type="EMBL" id="DAARAE010000160">
    <property type="protein sequence ID" value="HAE1458834.1"/>
    <property type="molecule type" value="Genomic_DNA"/>
</dbReference>
<dbReference type="EMBL" id="AAMIBF010000013">
    <property type="protein sequence ID" value="EDH5702759.1"/>
    <property type="molecule type" value="Genomic_DNA"/>
</dbReference>
<dbReference type="Proteomes" id="UP000839928">
    <property type="component" value="Unassembled WGS sequence"/>
</dbReference>
<organism evidence="76 77">
    <name type="scientific">Salmonella enterica subsp. enterica serovar Agona</name>
    <dbReference type="NCBI Taxonomy" id="58095"/>
    <lineage>
        <taxon>Bacteria</taxon>
        <taxon>Pseudomonadati</taxon>
        <taxon>Pseudomonadota</taxon>
        <taxon>Gammaproteobacteria</taxon>
        <taxon>Enterobacterales</taxon>
        <taxon>Enterobacteriaceae</taxon>
        <taxon>Salmonella</taxon>
    </lineage>
</organism>
<dbReference type="EMBL" id="DAAGUG010000082">
    <property type="protein sequence ID" value="HAB4591446.1"/>
    <property type="molecule type" value="Genomic_DNA"/>
</dbReference>
<name>A0A2T9HU55_SALET</name>
<evidence type="ECO:0000313" key="40">
    <source>
        <dbReference type="EMBL" id="HAB4368126.1"/>
    </source>
</evidence>
<evidence type="ECO:0000313" key="25">
    <source>
        <dbReference type="EMBL" id="EDH6340801.1"/>
    </source>
</evidence>
<dbReference type="EMBL" id="DAARAJ010000020">
    <property type="protein sequence ID" value="HAE1641923.1"/>
    <property type="molecule type" value="Genomic_DNA"/>
</dbReference>
<dbReference type="EMBL" id="AAKNHU010000049">
    <property type="protein sequence ID" value="ECT6086399.1"/>
    <property type="molecule type" value="Genomic_DNA"/>
</dbReference>
<evidence type="ECO:0000313" key="64">
    <source>
        <dbReference type="EMBL" id="HAE4620763.1"/>
    </source>
</evidence>
<dbReference type="EMBL" id="AAHNKL010000030">
    <property type="protein sequence ID" value="EBY1991604.1"/>
    <property type="molecule type" value="Genomic_DNA"/>
</dbReference>
<dbReference type="EMBL" id="AAGTMP010000015">
    <property type="protein sequence ID" value="EBR8142939.1"/>
    <property type="molecule type" value="Genomic_DNA"/>
</dbReference>
<evidence type="ECO:0000313" key="30">
    <source>
        <dbReference type="EMBL" id="HAB1710144.1"/>
    </source>
</evidence>
<dbReference type="EMBL" id="AAHWZL010000028">
    <property type="protein sequence ID" value="ECB2571163.1"/>
    <property type="molecule type" value="Genomic_DNA"/>
</dbReference>
<evidence type="ECO:0000313" key="58">
    <source>
        <dbReference type="EMBL" id="HAE1324083.1"/>
    </source>
</evidence>
<dbReference type="EMBL" id="DAATOG010000028">
    <property type="protein sequence ID" value="HAE9394766.1"/>
    <property type="molecule type" value="Genomic_DNA"/>
</dbReference>
<dbReference type="EMBL" id="DAASRO010000013">
    <property type="protein sequence ID" value="HAE6730133.1"/>
    <property type="molecule type" value="Genomic_DNA"/>
</dbReference>
<evidence type="ECO:0000313" key="16">
    <source>
        <dbReference type="EMBL" id="ECB6028642.1"/>
    </source>
</evidence>
<dbReference type="EMBL" id="AAHMZR010000013">
    <property type="protein sequence ID" value="EBY0575769.1"/>
    <property type="molecule type" value="Genomic_DNA"/>
</dbReference>
<evidence type="ECO:0000313" key="3">
    <source>
        <dbReference type="EMBL" id="EBG3095416.1"/>
    </source>
</evidence>
<evidence type="ECO:0000313" key="29">
    <source>
        <dbReference type="EMBL" id="HAB1572286.1"/>
    </source>
</evidence>
<proteinExistence type="predicted"/>
<dbReference type="EMBL" id="AAHVIS010000032">
    <property type="protein sequence ID" value="ECA7464299.1"/>
    <property type="molecule type" value="Genomic_DNA"/>
</dbReference>
<evidence type="ECO:0000313" key="27">
    <source>
        <dbReference type="EMBL" id="EDH9231071.1"/>
    </source>
</evidence>
<evidence type="ECO:0000313" key="7">
    <source>
        <dbReference type="EMBL" id="EBR9964437.1"/>
    </source>
</evidence>
<dbReference type="EMBL" id="DAAGMN010000084">
    <property type="protein sequence ID" value="HAB3683395.1"/>
    <property type="molecule type" value="Genomic_DNA"/>
</dbReference>
<dbReference type="EMBL" id="QDOG01000021">
    <property type="protein sequence ID" value="PVL87664.1"/>
    <property type="molecule type" value="Genomic_DNA"/>
</dbReference>
<evidence type="ECO:0000313" key="72">
    <source>
        <dbReference type="EMBL" id="HAF0892511.1"/>
    </source>
</evidence>
<dbReference type="EMBL" id="DAAFWC010000013">
    <property type="protein sequence ID" value="HAB1710144.1"/>
    <property type="molecule type" value="Genomic_DNA"/>
</dbReference>
<reference evidence="18" key="5">
    <citation type="submission" date="2018-07" db="EMBL/GenBank/DDBJ databases">
        <authorList>
            <consortium name="NARMS: The National Antimicrobial Resistance Monitoring System"/>
        </authorList>
    </citation>
    <scope>NUCLEOTIDE SEQUENCE</scope>
    <source>
        <strain evidence="18">CVM N57313F</strain>
        <strain evidence="13">FSIS11815297</strain>
        <strain evidence="19">FSIS1607168</strain>
    </source>
</reference>
<evidence type="ECO:0000313" key="42">
    <source>
        <dbReference type="EMBL" id="HAB4789745.1"/>
    </source>
</evidence>
<feature type="chain" id="PRO_5036323442" evidence="1">
    <location>
        <begin position="21"/>
        <end position="124"/>
    </location>
</feature>
<comment type="caution">
    <text evidence="76">The sequence shown here is derived from an EMBL/GenBank/DDBJ whole genome shotgun (WGS) entry which is preliminary data.</text>
</comment>
<evidence type="ECO:0000313" key="38">
    <source>
        <dbReference type="EMBL" id="HAB3745778.1"/>
    </source>
</evidence>
<dbReference type="EMBL" id="DAARAH010000050">
    <property type="protein sequence ID" value="HAE1606240.1"/>
    <property type="molecule type" value="Genomic_DNA"/>
</dbReference>
<dbReference type="EMBL" id="DAAWDN010000174">
    <property type="protein sequence ID" value="HAF7549271.1"/>
    <property type="molecule type" value="Genomic_DNA"/>
</dbReference>
<dbReference type="EMBL" id="AAMIOU010000044">
    <property type="protein sequence ID" value="EDH7247087.1"/>
    <property type="molecule type" value="Genomic_DNA"/>
</dbReference>
<dbReference type="EMBL" id="DAAPXI010000012">
    <property type="protein sequence ID" value="HAD8176775.1"/>
    <property type="molecule type" value="Genomic_DNA"/>
</dbReference>
<dbReference type="EMBL" id="AAGQKS010000041">
    <property type="protein sequence ID" value="EBQ8903181.1"/>
    <property type="molecule type" value="Genomic_DNA"/>
</dbReference>
<dbReference type="EMBL" id="AAHYFF010000032">
    <property type="protein sequence ID" value="ECB6381637.1"/>
    <property type="molecule type" value="Genomic_DNA"/>
</dbReference>
<dbReference type="EMBL" id="AALSOQ010000014">
    <property type="protein sequence ID" value="EDC9467827.1"/>
    <property type="molecule type" value="Genomic_DNA"/>
</dbReference>
<evidence type="ECO:0000313" key="74">
    <source>
        <dbReference type="EMBL" id="HAF7549271.1"/>
    </source>
</evidence>
<dbReference type="EMBL" id="AAHYCG010000030">
    <property type="protein sequence ID" value="ECB6028642.1"/>
    <property type="molecule type" value="Genomic_DNA"/>
</dbReference>
<evidence type="ECO:0000313" key="56">
    <source>
        <dbReference type="EMBL" id="HAE1220190.1"/>
    </source>
</evidence>
<dbReference type="AlphaFoldDB" id="A0A2T9HU55"/>
<dbReference type="EMBL" id="DAAQXW010000030">
    <property type="protein sequence ID" value="HAE1324083.1"/>
    <property type="molecule type" value="Genomic_DNA"/>
</dbReference>
<evidence type="ECO:0000313" key="10">
    <source>
        <dbReference type="EMBL" id="EBY0575769.1"/>
    </source>
</evidence>
<dbReference type="EMBL" id="DAAHEN010000014">
    <property type="protein sequence ID" value="HAB5771166.1"/>
    <property type="molecule type" value="Genomic_DNA"/>
</dbReference>
<evidence type="ECO:0000313" key="67">
    <source>
        <dbReference type="EMBL" id="HAE7506127.1"/>
    </source>
</evidence>
<dbReference type="EMBL" id="DAAFYT010000072">
    <property type="protein sequence ID" value="HAB2060971.1"/>
    <property type="molecule type" value="Genomic_DNA"/>
</dbReference>
<evidence type="ECO:0000313" key="60">
    <source>
        <dbReference type="EMBL" id="HAE1458834.1"/>
    </source>
</evidence>
<dbReference type="EMBL" id="DAAMIM010000025">
    <property type="protein sequence ID" value="HAC6812404.1"/>
    <property type="molecule type" value="Genomic_DNA"/>
</dbReference>
<evidence type="ECO:0000313" key="12">
    <source>
        <dbReference type="EMBL" id="EBY6739197.1"/>
    </source>
</evidence>
<evidence type="ECO:0000313" key="50">
    <source>
        <dbReference type="EMBL" id="HAC6812404.1"/>
    </source>
</evidence>
<reference evidence="22" key="4">
    <citation type="submission" date="2018-07" db="EMBL/GenBank/DDBJ databases">
        <authorList>
            <consortium name="PulseNet: The National Subtyping Network for Foodborne Disease Surveillance"/>
            <person name="Tarr C.L."/>
            <person name="Trees E."/>
            <person name="Katz L.S."/>
            <person name="Carleton-Romer H.A."/>
            <person name="Stroika S."/>
            <person name="Kucerova Z."/>
            <person name="Roache K.F."/>
            <person name="Sabol A.L."/>
            <person name="Besser J."/>
            <person name="Gerner-Smidt P."/>
        </authorList>
    </citation>
    <scope>NUCLEOTIDE SEQUENCE</scope>
    <source>
        <strain evidence="22">PNUSAS011306</strain>
        <strain evidence="23">PNUSAS011364</strain>
        <strain evidence="26">PNUSAS013764</strain>
    </source>
</reference>
<dbReference type="EMBL" id="DAAFWQ010000085">
    <property type="protein sequence ID" value="HAB1826896.1"/>
    <property type="molecule type" value="Genomic_DNA"/>
</dbReference>
<dbReference type="EMBL" id="DAAFPI010000027">
    <property type="protein sequence ID" value="HAB1022721.1"/>
    <property type="molecule type" value="Genomic_DNA"/>
</dbReference>
<evidence type="ECO:0000313" key="45">
    <source>
        <dbReference type="EMBL" id="HAB5385163.1"/>
    </source>
</evidence>
<evidence type="ECO:0000313" key="75">
    <source>
        <dbReference type="EMBL" id="HAF7734102.1"/>
    </source>
</evidence>
<dbReference type="EMBL" id="AAKRAK010000013">
    <property type="protein sequence ID" value="ECU7933864.1"/>
    <property type="molecule type" value="Genomic_DNA"/>
</dbReference>
<reference evidence="76 77" key="2">
    <citation type="submission" date="2018-04" db="EMBL/GenBank/DDBJ databases">
        <title>Serotype diversity and antimicrobial resistance among Salmonella enterica isolated from patients at an equine referral hospital.</title>
        <authorList>
            <person name="Leon I.M."/>
            <person name="Lawhon S.D."/>
            <person name="Norman K.N."/>
            <person name="Threadgill D.S."/>
            <person name="Ohta N."/>
            <person name="Vinasco J."/>
            <person name="Scott H.M."/>
        </authorList>
    </citation>
    <scope>NUCLEOTIDE SEQUENCE [LARGE SCALE GENOMIC DNA]</scope>
    <source>
        <strain evidence="76 77">167</strain>
    </source>
</reference>
<evidence type="ECO:0000313" key="52">
    <source>
        <dbReference type="EMBL" id="HAD9848242.1"/>
    </source>
</evidence>
<evidence type="ECO:0000313" key="5">
    <source>
        <dbReference type="EMBL" id="EBR0144492.1"/>
    </source>
</evidence>
<reference evidence="28" key="1">
    <citation type="journal article" date="2018" name="Genome Biol.">
        <title>SKESA: strategic k-mer extension for scrupulous assemblies.</title>
        <authorList>
            <person name="Souvorov A."/>
            <person name="Agarwala R."/>
            <person name="Lipman D.J."/>
        </authorList>
    </citation>
    <scope>NUCLEOTIDE SEQUENCE</scope>
    <source>
        <strain evidence="50">09-3426</strain>
        <strain evidence="63">09-4364</strain>
        <strain evidence="74">10-0327</strain>
        <strain evidence="69">10-7240</strain>
        <strain evidence="67">10-7243</strain>
        <strain evidence="65">11-4642</strain>
        <strain evidence="68">11-5588</strain>
        <strain evidence="70">12-3191</strain>
        <strain evidence="71">12-3284</strain>
        <strain evidence="72">12-8479</strain>
        <strain evidence="66">13-0431</strain>
        <strain evidence="75">13-2460</strain>
        <strain evidence="64">13-5657</strain>
        <strain evidence="51">CE06.035</strain>
        <strain evidence="73">Salm201708953</strain>
        <strain evidence="28">Salmonella enterica</strain>
        <strain evidence="54">Sam_3440b185-6731-4f40-abe7-826e6475c527</strain>
        <strain evidence="55">Sam_5f569ebd-755b-4147-8429-4678b9c250cc</strain>
        <strain evidence="53">Sam_8b55db79-2e89-45d5-a9a1-8092f0a17964</strain>
        <strain evidence="52">Sam_997f2e98-28ae-496a-bdd7-14b549d092b4</strain>
    </source>
</reference>
<evidence type="ECO:0000313" key="69">
    <source>
        <dbReference type="EMBL" id="HAE9394766.1"/>
    </source>
</evidence>
<dbReference type="EMBL" id="AAMJGE010000015">
    <property type="protein sequence ID" value="EDH9231071.1"/>
    <property type="molecule type" value="Genomic_DNA"/>
</dbReference>
<evidence type="ECO:0000313" key="51">
    <source>
        <dbReference type="EMBL" id="HAD8176775.1"/>
    </source>
</evidence>
<evidence type="ECO:0000313" key="31">
    <source>
        <dbReference type="EMBL" id="HAB1804420.1"/>
    </source>
</evidence>
<dbReference type="EMBL" id="DAAQLP010000013">
    <property type="protein sequence ID" value="HAD9848242.1"/>
    <property type="molecule type" value="Genomic_DNA"/>
</dbReference>
<feature type="signal peptide" evidence="1">
    <location>
        <begin position="1"/>
        <end position="20"/>
    </location>
</feature>
<evidence type="ECO:0000313" key="15">
    <source>
        <dbReference type="EMBL" id="ECB2571163.1"/>
    </source>
</evidence>
<dbReference type="EMBL" id="DAAWFY010000012">
    <property type="protein sequence ID" value="HAF7734102.1"/>
    <property type="molecule type" value="Genomic_DNA"/>
</dbReference>
<evidence type="ECO:0000313" key="4">
    <source>
        <dbReference type="EMBL" id="EBQ8903181.1"/>
    </source>
</evidence>
<dbReference type="EMBL" id="DAAHCK010000013">
    <property type="protein sequence ID" value="HAB5525952.1"/>
    <property type="molecule type" value="Genomic_DNA"/>
</dbReference>
<protein>
    <submittedName>
        <fullName evidence="76">Uncharacterized protein</fullName>
    </submittedName>
</protein>
<gene>
    <name evidence="18" type="ORF">A3Z75_23295</name>
    <name evidence="20" type="ORF">AL996_18670</name>
    <name evidence="23" type="ORF">B7643_17915</name>
    <name evidence="22" type="ORF">B7S77_22505</name>
    <name evidence="19" type="ORF">BEI99_18910</name>
    <name evidence="21" type="ORF">BH418_14055</name>
    <name evidence="76" type="ORF">C4792_23345</name>
    <name evidence="24" type="ORF">CB179_15050</name>
    <name evidence="25" type="ORF">CB381_12850</name>
    <name evidence="26" type="ORF">CBN47_19000</name>
    <name evidence="27" type="ORF">CC399_16725</name>
    <name evidence="12" type="ORF">D5800_21570</name>
    <name evidence="2" type="ORF">DEM85_14840</name>
    <name evidence="4" type="ORF">DKS77_20770</name>
    <name evidence="9" type="ORF">DLB38_19585</name>
    <name evidence="6" type="ORF">DN360_17350</name>
    <name evidence="5" type="ORF">DNV88_23540</name>
    <name evidence="7" type="ORF">DTG92_12930</name>
    <name evidence="8" type="ORF">DTV28_21505</name>
    <name evidence="11" type="ORF">DU232_21750</name>
    <name evidence="10" type="ORF">DUR08_12385</name>
    <name evidence="17" type="ORF">E0T08_19625</name>
    <name evidence="13" type="ORF">EEQ47_20435</name>
    <name evidence="14" type="ORF">EPK73_18675</name>
    <name evidence="15" type="ORF">EVU59_21175</name>
    <name evidence="16" type="ORF">EZX27_21250</name>
    <name evidence="3" type="ORF">FIR09_19955</name>
    <name evidence="50" type="ORF">G0D82_21175</name>
    <name evidence="51" type="ORF">G1157_20865</name>
    <name evidence="54" type="ORF">G2167_22425</name>
    <name evidence="52" type="ORF">G2187_21025</name>
    <name evidence="55" type="ORF">G2192_19610</name>
    <name evidence="53" type="ORF">G2213_24095</name>
    <name evidence="56" type="ORF">G2913_18920</name>
    <name evidence="57" type="ORF">G2953_16330</name>
    <name evidence="61" type="ORF">G2960_21335</name>
    <name evidence="58" type="ORF">G2966_20595</name>
    <name evidence="62" type="ORF">G2970_20295</name>
    <name evidence="59" type="ORF">G2990_19885</name>
    <name evidence="63" type="ORF">G3980_003918</name>
    <name evidence="60" type="ORF">G3A30_20770</name>
    <name evidence="64" type="ORF">G4D20_004544</name>
    <name evidence="65" type="ORF">G4I51_003363</name>
    <name evidence="66" type="ORF">G4K93_004007</name>
    <name evidence="67" type="ORF">G4P07_004528</name>
    <name evidence="68" type="ORF">G4P20_004452</name>
    <name evidence="69" type="ORF">G4Y13_004338</name>
    <name evidence="74" type="ORF">G9257_004791</name>
    <name evidence="75" type="ORF">G9336_003621</name>
    <name evidence="71" type="ORF">G9C35_004173</name>
    <name evidence="70" type="ORF">G9C70_004290</name>
    <name evidence="72" type="ORF">G9G25_004470</name>
    <name evidence="73" type="ORF">G9X09_004041</name>
    <name evidence="43" type="ORF">GB020_19450</name>
    <name evidence="44" type="ORF">GB178_21240</name>
    <name evidence="36" type="ORF">GB182_20160</name>
    <name evidence="45" type="ORF">GB193_18600</name>
    <name evidence="48" type="ORF">GB352_18930</name>
    <name evidence="35" type="ORF">GB356_20155</name>
    <name evidence="32" type="ORF">GB388_20125</name>
    <name evidence="49" type="ORF">GB394_19755</name>
    <name evidence="30" type="ORF">GB423_18895</name>
    <name evidence="40" type="ORF">GB430_19230</name>
    <name evidence="38" type="ORF">GB441_19055</name>
    <name evidence="39" type="ORF">GB481_20825</name>
    <name evidence="34" type="ORF">GB613_20270</name>
    <name evidence="46" type="ORF">GBR77_20035</name>
    <name evidence="47" type="ORF">GBS17_19715</name>
    <name evidence="37" type="ORF">GBV99_17445</name>
    <name evidence="29" type="ORF">GBX08_20190</name>
    <name evidence="28" type="ORF">GBX75_20300</name>
    <name evidence="31" type="ORF">GBY12_19430</name>
    <name evidence="33" type="ORF">GBY78_19545</name>
    <name evidence="41" type="ORF">GBZ43_17715</name>
    <name evidence="42" type="ORF">GBZ56_22110</name>
</gene>
<dbReference type="EMBL" id="DAAHFX010000013">
    <property type="protein sequence ID" value="HAB5941512.1"/>
    <property type="molecule type" value="Genomic_DNA"/>
</dbReference>
<evidence type="ECO:0000313" key="41">
    <source>
        <dbReference type="EMBL" id="HAB4591446.1"/>
    </source>
</evidence>
<evidence type="ECO:0000313" key="9">
    <source>
        <dbReference type="EMBL" id="EBU7986935.1"/>
    </source>
</evidence>
<evidence type="ECO:0000313" key="20">
    <source>
        <dbReference type="EMBL" id="EDB6498722.1"/>
    </source>
</evidence>
<dbReference type="EMBL" id="AAGQWK010000033">
    <property type="protein sequence ID" value="EBR0144492.1"/>
    <property type="molecule type" value="Genomic_DNA"/>
</dbReference>
<evidence type="ECO:0000313" key="14">
    <source>
        <dbReference type="EMBL" id="ECA7464299.1"/>
    </source>
</evidence>
<evidence type="ECO:0000313" key="59">
    <source>
        <dbReference type="EMBL" id="HAE1372946.1"/>
    </source>
</evidence>
<evidence type="ECO:0000313" key="6">
    <source>
        <dbReference type="EMBL" id="EBR8142939.1"/>
    </source>
</evidence>
<evidence type="ECO:0000313" key="77">
    <source>
        <dbReference type="Proteomes" id="UP000245147"/>
    </source>
</evidence>